<evidence type="ECO:0000313" key="2">
    <source>
        <dbReference type="EMBL" id="MDN0014954.1"/>
    </source>
</evidence>
<dbReference type="EMBL" id="JAUDZE010000005">
    <property type="protein sequence ID" value="MDN0014954.1"/>
    <property type="molecule type" value="Genomic_DNA"/>
</dbReference>
<evidence type="ECO:0000313" key="3">
    <source>
        <dbReference type="Proteomes" id="UP001168524"/>
    </source>
</evidence>
<reference evidence="2" key="1">
    <citation type="submission" date="2023-06" db="EMBL/GenBank/DDBJ databases">
        <title>Two novel species of Acinetobacter isolated from motorbike repairing workshop in Vietnam.</title>
        <authorList>
            <person name="Le N.T.T."/>
        </authorList>
    </citation>
    <scope>NUCLEOTIDE SEQUENCE</scope>
    <source>
        <strain evidence="2">VNH17</strain>
    </source>
</reference>
<keyword evidence="3" id="KW-1185">Reference proteome</keyword>
<organism evidence="2 3">
    <name type="scientific">Acinetobacter thutiue</name>
    <dbReference type="NCBI Taxonomy" id="2998078"/>
    <lineage>
        <taxon>Bacteria</taxon>
        <taxon>Pseudomonadati</taxon>
        <taxon>Pseudomonadota</taxon>
        <taxon>Gammaproteobacteria</taxon>
        <taxon>Moraxellales</taxon>
        <taxon>Moraxellaceae</taxon>
        <taxon>Acinetobacter</taxon>
    </lineage>
</organism>
<sequence>MKPLSIFITLFIFAMSTANAATLNVKMKKNTQWGEESAQLATDKGLISIYALELTKKQANDLNTLKKGNCVQIKAKDQTLEKSDGVISIMEFESAKTVKCK</sequence>
<evidence type="ECO:0000256" key="1">
    <source>
        <dbReference type="SAM" id="SignalP"/>
    </source>
</evidence>
<feature type="chain" id="PRO_5046783765" evidence="1">
    <location>
        <begin position="21"/>
        <end position="101"/>
    </location>
</feature>
<comment type="caution">
    <text evidence="2">The sequence shown here is derived from an EMBL/GenBank/DDBJ whole genome shotgun (WGS) entry which is preliminary data.</text>
</comment>
<name>A0ABT7WQJ1_9GAMM</name>
<protein>
    <submittedName>
        <fullName evidence="2">Uncharacterized protein</fullName>
    </submittedName>
</protein>
<dbReference type="Proteomes" id="UP001168524">
    <property type="component" value="Unassembled WGS sequence"/>
</dbReference>
<feature type="signal peptide" evidence="1">
    <location>
        <begin position="1"/>
        <end position="20"/>
    </location>
</feature>
<accession>A0ABT7WQJ1</accession>
<keyword evidence="1" id="KW-0732">Signal</keyword>
<dbReference type="RefSeq" id="WP_267981183.1">
    <property type="nucleotide sequence ID" value="NZ_JAPQKF010000005.1"/>
</dbReference>
<proteinExistence type="predicted"/>
<gene>
    <name evidence="2" type="ORF">QTA56_12040</name>
</gene>